<dbReference type="AlphaFoldDB" id="A0A9D5KA72"/>
<evidence type="ECO:0000256" key="1">
    <source>
        <dbReference type="SAM" id="MobiDB-lite"/>
    </source>
</evidence>
<name>A0A9D5KA72_UNCW3</name>
<feature type="region of interest" description="Disordered" evidence="1">
    <location>
        <begin position="324"/>
        <end position="345"/>
    </location>
</feature>
<dbReference type="InterPro" id="IPR005543">
    <property type="entry name" value="PASTA_dom"/>
</dbReference>
<evidence type="ECO:0000313" key="4">
    <source>
        <dbReference type="Proteomes" id="UP000630660"/>
    </source>
</evidence>
<dbReference type="Pfam" id="PF03793">
    <property type="entry name" value="PASTA"/>
    <property type="match status" value="1"/>
</dbReference>
<dbReference type="Gene3D" id="3.30.10.20">
    <property type="match status" value="1"/>
</dbReference>
<dbReference type="PROSITE" id="PS51178">
    <property type="entry name" value="PASTA"/>
    <property type="match status" value="1"/>
</dbReference>
<sequence>MRKKGRCLIIVSILLLIISGVGLEAEQTTPYLLGLNPDSARASLASQLGYSDADSVNLVVLPDSFYTDSLVQGVIYKQYPEPDSVLEDTVKVRLTAPLTIDFPDLRGMQVGDAAEYITGLGFELQPFITRNSDEYPLNTVMKTNPEPGERIQRGRTVALIISKGELVRNPVLTSTGVPINLYEETYFQINGISVESPDSSGFTLAFKVKISSPYRHSIKAEDFKIEVRLQGGIVQRHKPEVTPVKLGPKGATTRVFKIPFTYSEIHPSIAEVMLSDAVFRLTGTYSLIVESGFTRKPIKTGDFEFNVGEASAEVTEKLTAIAFLPEDESGDESEEVEEESVKESG</sequence>
<feature type="compositionally biased region" description="Acidic residues" evidence="1">
    <location>
        <begin position="325"/>
        <end position="338"/>
    </location>
</feature>
<dbReference type="CDD" id="cd06577">
    <property type="entry name" value="PASTA_pknB"/>
    <property type="match status" value="1"/>
</dbReference>
<evidence type="ECO:0000259" key="2">
    <source>
        <dbReference type="PROSITE" id="PS51178"/>
    </source>
</evidence>
<accession>A0A9D5KA72</accession>
<organism evidence="3 4">
    <name type="scientific">candidate division WOR-3 bacterium</name>
    <dbReference type="NCBI Taxonomy" id="2052148"/>
    <lineage>
        <taxon>Bacteria</taxon>
        <taxon>Bacteria division WOR-3</taxon>
    </lineage>
</organism>
<evidence type="ECO:0000313" key="3">
    <source>
        <dbReference type="EMBL" id="MBD3364474.1"/>
    </source>
</evidence>
<reference evidence="3" key="1">
    <citation type="submission" date="2019-11" db="EMBL/GenBank/DDBJ databases">
        <title>Microbial mats filling the niche in hypersaline microbial mats.</title>
        <authorList>
            <person name="Wong H.L."/>
            <person name="Macleod F.I."/>
            <person name="White R.A. III"/>
            <person name="Burns B.P."/>
        </authorList>
    </citation>
    <scope>NUCLEOTIDE SEQUENCE</scope>
    <source>
        <strain evidence="3">Bin_327</strain>
    </source>
</reference>
<dbReference type="EMBL" id="WJKJ01000150">
    <property type="protein sequence ID" value="MBD3364474.1"/>
    <property type="molecule type" value="Genomic_DNA"/>
</dbReference>
<comment type="caution">
    <text evidence="3">The sequence shown here is derived from an EMBL/GenBank/DDBJ whole genome shotgun (WGS) entry which is preliminary data.</text>
</comment>
<protein>
    <submittedName>
        <fullName evidence="3">PASTA domain-containing protein</fullName>
    </submittedName>
</protein>
<dbReference type="Proteomes" id="UP000630660">
    <property type="component" value="Unassembled WGS sequence"/>
</dbReference>
<dbReference type="SMART" id="SM00740">
    <property type="entry name" value="PASTA"/>
    <property type="match status" value="2"/>
</dbReference>
<proteinExistence type="predicted"/>
<feature type="domain" description="PASTA" evidence="2">
    <location>
        <begin position="96"/>
        <end position="163"/>
    </location>
</feature>
<gene>
    <name evidence="3" type="ORF">GF359_04600</name>
</gene>